<dbReference type="OrthoDB" id="277685at2"/>
<proteinExistence type="predicted"/>
<accession>A0A1Q2MHJ5</accession>
<dbReference type="RefSeq" id="WP_146683870.1">
    <property type="nucleotide sequence ID" value="NZ_CP019646.1"/>
</dbReference>
<gene>
    <name evidence="1" type="ORF">SMSP2_02100</name>
</gene>
<dbReference type="Proteomes" id="UP000188181">
    <property type="component" value="Chromosome"/>
</dbReference>
<evidence type="ECO:0000313" key="1">
    <source>
        <dbReference type="EMBL" id="AQQ71722.1"/>
    </source>
</evidence>
<reference evidence="2" key="1">
    <citation type="submission" date="2017-02" db="EMBL/GenBank/DDBJ databases">
        <title>Comparative genomics and description of representatives of a novel lineage of planctomycetes thriving in anoxic sediments.</title>
        <authorList>
            <person name="Spring S."/>
            <person name="Bunk B."/>
            <person name="Sproer C."/>
        </authorList>
    </citation>
    <scope>NUCLEOTIDE SEQUENCE [LARGE SCALE GENOMIC DNA]</scope>
    <source>
        <strain evidence="2">SM-Chi-D1</strain>
    </source>
</reference>
<name>A0A1Q2MHJ5_9BACT</name>
<evidence type="ECO:0000313" key="2">
    <source>
        <dbReference type="Proteomes" id="UP000188181"/>
    </source>
</evidence>
<protein>
    <submittedName>
        <fullName evidence="1">Uncharacterized protein</fullName>
    </submittedName>
</protein>
<dbReference type="AlphaFoldDB" id="A0A1Q2MHJ5"/>
<keyword evidence="2" id="KW-1185">Reference proteome</keyword>
<dbReference type="KEGG" id="pbas:SMSP2_02100"/>
<organism evidence="1 2">
    <name type="scientific">Limihaloglobus sulfuriphilus</name>
    <dbReference type="NCBI Taxonomy" id="1851148"/>
    <lineage>
        <taxon>Bacteria</taxon>
        <taxon>Pseudomonadati</taxon>
        <taxon>Planctomycetota</taxon>
        <taxon>Phycisphaerae</taxon>
        <taxon>Sedimentisphaerales</taxon>
        <taxon>Sedimentisphaeraceae</taxon>
        <taxon>Limihaloglobus</taxon>
    </lineage>
</organism>
<sequence>MKDNEFKKLGPLTDKTNSFIDDLHKSGALDALLNELKSVTNQLPESYSVSIDFQLNVCDSNKETSVPLLQTGFVAGKGIELYRHYGDTATQKYLVDGEMCIIPDDYCPHCWEEWDLKFMNPTCDNCGKKIDGDMIAWG</sequence>
<dbReference type="EMBL" id="CP019646">
    <property type="protein sequence ID" value="AQQ71722.1"/>
    <property type="molecule type" value="Genomic_DNA"/>
</dbReference>